<reference evidence="5 6" key="1">
    <citation type="journal article" date="2015" name="Genome Biol. Evol.">
        <title>Phylogenomic analyses indicate that early fungi evolved digesting cell walls of algal ancestors of land plants.</title>
        <authorList>
            <person name="Chang Y."/>
            <person name="Wang S."/>
            <person name="Sekimoto S."/>
            <person name="Aerts A.L."/>
            <person name="Choi C."/>
            <person name="Clum A."/>
            <person name="LaButti K.M."/>
            <person name="Lindquist E.A."/>
            <person name="Yee Ngan C."/>
            <person name="Ohm R.A."/>
            <person name="Salamov A.A."/>
            <person name="Grigoriev I.V."/>
            <person name="Spatafora J.W."/>
            <person name="Berbee M.L."/>
        </authorList>
    </citation>
    <scope>NUCLEOTIDE SEQUENCE [LARGE SCALE GENOMIC DNA]</scope>
    <source>
        <strain evidence="5 6">NRRL 28638</strain>
    </source>
</reference>
<evidence type="ECO:0000256" key="3">
    <source>
        <dbReference type="ARBA" id="ARBA00022677"/>
    </source>
</evidence>
<dbReference type="EMBL" id="KQ964469">
    <property type="protein sequence ID" value="KXN71700.1"/>
    <property type="molecule type" value="Genomic_DNA"/>
</dbReference>
<evidence type="ECO:0000313" key="5">
    <source>
        <dbReference type="EMBL" id="KXN71700.1"/>
    </source>
</evidence>
<keyword evidence="4" id="KW-0378">Hydrolase</keyword>
<comment type="similarity">
    <text evidence="2">Belongs to the AB hydrolase superfamily. LDAH family.</text>
</comment>
<evidence type="ECO:0000256" key="1">
    <source>
        <dbReference type="ARBA" id="ARBA00004502"/>
    </source>
</evidence>
<name>A0A137P9M7_CONC2</name>
<evidence type="ECO:0000313" key="6">
    <source>
        <dbReference type="Proteomes" id="UP000070444"/>
    </source>
</evidence>
<keyword evidence="3" id="KW-0551">Lipid droplet</keyword>
<dbReference type="GO" id="GO:0019915">
    <property type="term" value="P:lipid storage"/>
    <property type="evidence" value="ECO:0007669"/>
    <property type="project" value="InterPro"/>
</dbReference>
<dbReference type="Pfam" id="PF10230">
    <property type="entry name" value="LIDHydrolase"/>
    <property type="match status" value="1"/>
</dbReference>
<evidence type="ECO:0008006" key="7">
    <source>
        <dbReference type="Google" id="ProtNLM"/>
    </source>
</evidence>
<sequence length="314" mass="36131">MINHARVMNLGKTLNLPLRSKWAPSLDMVSATLWWPTQLDNPKAVFLMIPGNPGIADFYDHFLSYLYLQTDKALDIVAINHLGFSQEDDQDRLYTLEEQIEHADLCLKELAESYPPNTPIIICSHSIGSFISEKIVENNPELNIVKVIQLFPTLQHIKKSRNGQLMHWSLLSSYGRYFTKNMTWVVSQFPHTLTRPLVKLFTGMNDHNATIVVDKLLKAPNVNNALYMASDEMEKVLDCNYSFYEQNASKFVFYFGTEDHWVPMEQYLDLKTKVPNLDIILCKDKLRHGFCVDENYSILGDLVTEWVNASLPPQ</sequence>
<dbReference type="OrthoDB" id="448051at2759"/>
<dbReference type="Proteomes" id="UP000070444">
    <property type="component" value="Unassembled WGS sequence"/>
</dbReference>
<dbReference type="PANTHER" id="PTHR13390:SF0">
    <property type="entry name" value="LIPID DROPLET-ASSOCIATED HYDROLASE"/>
    <property type="match status" value="1"/>
</dbReference>
<dbReference type="AlphaFoldDB" id="A0A137P9M7"/>
<organism evidence="5 6">
    <name type="scientific">Conidiobolus coronatus (strain ATCC 28846 / CBS 209.66 / NRRL 28638)</name>
    <name type="common">Delacroixia coronata</name>
    <dbReference type="NCBI Taxonomy" id="796925"/>
    <lineage>
        <taxon>Eukaryota</taxon>
        <taxon>Fungi</taxon>
        <taxon>Fungi incertae sedis</taxon>
        <taxon>Zoopagomycota</taxon>
        <taxon>Entomophthoromycotina</taxon>
        <taxon>Entomophthoromycetes</taxon>
        <taxon>Entomophthorales</taxon>
        <taxon>Ancylistaceae</taxon>
        <taxon>Conidiobolus</taxon>
    </lineage>
</organism>
<evidence type="ECO:0000256" key="2">
    <source>
        <dbReference type="ARBA" id="ARBA00008300"/>
    </source>
</evidence>
<proteinExistence type="inferred from homology"/>
<dbReference type="Gene3D" id="3.40.50.1820">
    <property type="entry name" value="alpha/beta hydrolase"/>
    <property type="match status" value="1"/>
</dbReference>
<dbReference type="PANTHER" id="PTHR13390">
    <property type="entry name" value="LIPASE"/>
    <property type="match status" value="1"/>
</dbReference>
<evidence type="ECO:0000256" key="4">
    <source>
        <dbReference type="ARBA" id="ARBA00022801"/>
    </source>
</evidence>
<dbReference type="OMA" id="WVPVSYY"/>
<dbReference type="InterPro" id="IPR019363">
    <property type="entry name" value="LDAH"/>
</dbReference>
<comment type="subcellular location">
    <subcellularLocation>
        <location evidence="1">Lipid droplet</location>
    </subcellularLocation>
</comment>
<dbReference type="GO" id="GO:0016298">
    <property type="term" value="F:lipase activity"/>
    <property type="evidence" value="ECO:0007669"/>
    <property type="project" value="InterPro"/>
</dbReference>
<accession>A0A137P9M7</accession>
<dbReference type="InterPro" id="IPR029058">
    <property type="entry name" value="AB_hydrolase_fold"/>
</dbReference>
<dbReference type="SUPFAM" id="SSF53474">
    <property type="entry name" value="alpha/beta-Hydrolases"/>
    <property type="match status" value="1"/>
</dbReference>
<keyword evidence="6" id="KW-1185">Reference proteome</keyword>
<dbReference type="GO" id="GO:0005811">
    <property type="term" value="C:lipid droplet"/>
    <property type="evidence" value="ECO:0007669"/>
    <property type="project" value="UniProtKB-SubCell"/>
</dbReference>
<gene>
    <name evidence="5" type="ORF">CONCODRAFT_5587</name>
</gene>
<protein>
    <recommendedName>
        <fullName evidence="7">Alpha/beta-hydrolase</fullName>
    </recommendedName>
</protein>